<feature type="domain" description="Rcc01698-like C-terminal" evidence="3">
    <location>
        <begin position="1050"/>
        <end position="1148"/>
    </location>
</feature>
<dbReference type="InterPro" id="IPR032876">
    <property type="entry name" value="J_dom"/>
</dbReference>
<feature type="domain" description="GTA TIM-barrel-like" evidence="1">
    <location>
        <begin position="439"/>
        <end position="738"/>
    </location>
</feature>
<proteinExistence type="predicted"/>
<protein>
    <submittedName>
        <fullName evidence="4">Phage tail protein</fullName>
    </submittedName>
</protein>
<dbReference type="EMBL" id="FNBZ01000001">
    <property type="protein sequence ID" value="SDF41885.1"/>
    <property type="molecule type" value="Genomic_DNA"/>
</dbReference>
<dbReference type="Pfam" id="PF13547">
    <property type="entry name" value="GTA_TIM"/>
    <property type="match status" value="1"/>
</dbReference>
<sequence length="1305" mass="138906">MATLLLQVAGAALGTALGGPVGGVIGQALGGIAGAGIDQAWLGSAGGNKVVDGPRLKEVNGLAATEGAAIPRLYGRARLGGQLIWATRFEEEVAVSVTRSKSGGKGGRSKKTYETIYSYHANLAIGLCEGPIAFIRRIWVDGRELDVQTVQMRVHRGYETQEPDPLIVAKEAGEAPAYRGLAYVVFERFPLADYGNRVPQFDFEVVRAVDGLGGMIRAVALTPGAGEFVYDIRPVSHEPEAGVTESLTRHQLYGGSDVDTALGHLVALCPNLRRVSLVVSWFGDDLRAGTCRVAPRAEIAHKPTVGAEWSVAGLTRSSARIVSAVDGRPAFGGTPSDESIVALIRRLRFDYGLEVVLYPFLMMDIPAGNALPDPYSVAASQPRYPWRGRITCDPAPGRPGSPEGSAAVTAQIEAFVGTVVPADISVVGEAVVCAKPDEWSYRRLVMHCAALAKAAGGVEGFVIGSEMVGLTHLRGASGYPMVDQLVAIAQDVKVMLPGTVATYAADWTEYGAAVREGGDSVDFPLDPLWASPAIGAIGIDFYPPLSDWRDSAGHADAATARGPADLAYLRQRLTAGEAHDWYYADEAGRDAQVRLPITDGVHGKPWVFRPKDLWGWWSQAHIRRAGGVETSATSFVPGAKPIWLTEIGVPAVDKGANAPNMFPDPKSDEGGYPPFSSGARDDLVQARALEAIISGFDPARVGFDATRNPVHPVSGIRMVDPNRIFVWNWDTRPFPAFPDLSGIWADGANFETGHWLNGRLEGTPVDRLVAKLLADFGLPAADAITVDGFADGYVLDRPLSARQALEPLAQSFGFDAIMSAGMLRFEGRGGKVSRLLGPDDLVPDRDGEPFALRRSQETELPLELRLGFSDSEADYRNAAARSRRLAGAARREVAVETAIVTRSTEGRRLADQRLQEAWAARESLECELSPRCIAIEPGDVVSVSTEAGNRLFRVTRIADGPTRRVSARAVEPAIYVSTGATGGTRPPRTPPALPGRPLAVPLALPIVTVEPPPLLSLAAFAAPWPGALAIWRADEAGLFALDGFVEAPSIVGETLTELPPGPLWRTDRRAVLEVRLRGGVLSSVPPEAALAGANALALIGADGAVEIITVSQVELIGPQQFRLSGLIRGIGGSEPAAGRLLPAGARIVVLDGAAVSLTSDLADLGRAQLYRVGPARDDVGDATMVEFETSVAGEALVPRSPVRPTAVRTAGGIALAWLRRTRIDGDSWELAEVPLGEENERYEIGILDGEDLLHAEIVNTPAWSYPAGQELADFGAQQQEIGLSLRQLSTTVGRGREWRGRIPVR</sequence>
<keyword evidence="5" id="KW-1185">Reference proteome</keyword>
<dbReference type="CDD" id="cd19607">
    <property type="entry name" value="GTA_TIM-barrel-like"/>
    <property type="match status" value="1"/>
</dbReference>
<name>A0ABY0NG31_9HYPH</name>
<accession>A0ABY0NG31</accession>
<reference evidence="4 5" key="1">
    <citation type="submission" date="2016-10" db="EMBL/GenBank/DDBJ databases">
        <authorList>
            <person name="Varghese N."/>
            <person name="Submissions S."/>
        </authorList>
    </citation>
    <scope>NUCLEOTIDE SEQUENCE [LARGE SCALE GENOMIC DNA]</scope>
    <source>
        <strain evidence="4 5">DSM 26672</strain>
    </source>
</reference>
<evidence type="ECO:0000313" key="4">
    <source>
        <dbReference type="EMBL" id="SDF41885.1"/>
    </source>
</evidence>
<dbReference type="InterPro" id="IPR025195">
    <property type="entry name" value="GTA_TIM_dom"/>
</dbReference>
<comment type="caution">
    <text evidence="4">The sequence shown here is derived from an EMBL/GenBank/DDBJ whole genome shotgun (WGS) entry which is preliminary data.</text>
</comment>
<dbReference type="InterPro" id="IPR056490">
    <property type="entry name" value="Rcc01698_C"/>
</dbReference>
<dbReference type="RefSeq" id="WP_091855715.1">
    <property type="nucleotide sequence ID" value="NZ_FNBZ01000001.1"/>
</dbReference>
<evidence type="ECO:0000259" key="3">
    <source>
        <dbReference type="Pfam" id="PF23666"/>
    </source>
</evidence>
<dbReference type="Proteomes" id="UP000199468">
    <property type="component" value="Unassembled WGS sequence"/>
</dbReference>
<feature type="domain" description="Tip attachment protein J" evidence="2">
    <location>
        <begin position="796"/>
        <end position="958"/>
    </location>
</feature>
<gene>
    <name evidence="4" type="ORF">SAMN05421844_101573</name>
</gene>
<evidence type="ECO:0000259" key="2">
    <source>
        <dbReference type="Pfam" id="PF13550"/>
    </source>
</evidence>
<evidence type="ECO:0000313" key="5">
    <source>
        <dbReference type="Proteomes" id="UP000199468"/>
    </source>
</evidence>
<evidence type="ECO:0000259" key="1">
    <source>
        <dbReference type="Pfam" id="PF13547"/>
    </source>
</evidence>
<organism evidence="4 5">
    <name type="scientific">Bosea robiniae</name>
    <dbReference type="NCBI Taxonomy" id="1036780"/>
    <lineage>
        <taxon>Bacteria</taxon>
        <taxon>Pseudomonadati</taxon>
        <taxon>Pseudomonadota</taxon>
        <taxon>Alphaproteobacteria</taxon>
        <taxon>Hyphomicrobiales</taxon>
        <taxon>Boseaceae</taxon>
        <taxon>Bosea</taxon>
    </lineage>
</organism>
<dbReference type="Pfam" id="PF23666">
    <property type="entry name" value="Rcc01698_C"/>
    <property type="match status" value="1"/>
</dbReference>
<dbReference type="Pfam" id="PF13550">
    <property type="entry name" value="Phage-tail_3"/>
    <property type="match status" value="1"/>
</dbReference>
<dbReference type="Gene3D" id="3.20.20.80">
    <property type="entry name" value="Glycosidases"/>
    <property type="match status" value="1"/>
</dbReference>